<proteinExistence type="predicted"/>
<dbReference type="InterPro" id="IPR019734">
    <property type="entry name" value="TPR_rpt"/>
</dbReference>
<reference evidence="4" key="1">
    <citation type="journal article" date="2019" name="Int. J. Syst. Evol. Microbiol.">
        <title>The Global Catalogue of Microorganisms (GCM) 10K type strain sequencing project: providing services to taxonomists for standard genome sequencing and annotation.</title>
        <authorList>
            <consortium name="The Broad Institute Genomics Platform"/>
            <consortium name="The Broad Institute Genome Sequencing Center for Infectious Disease"/>
            <person name="Wu L."/>
            <person name="Ma J."/>
        </authorList>
    </citation>
    <scope>NUCLEOTIDE SEQUENCE [LARGE SCALE GENOMIC DNA]</scope>
    <source>
        <strain evidence="4">KCTC 62164</strain>
    </source>
</reference>
<dbReference type="PROSITE" id="PS50005">
    <property type="entry name" value="TPR"/>
    <property type="match status" value="2"/>
</dbReference>
<dbReference type="SUPFAM" id="SSF53756">
    <property type="entry name" value="UDP-Glycosyltransferase/glycogen phosphorylase"/>
    <property type="match status" value="1"/>
</dbReference>
<feature type="repeat" description="TPR" evidence="1">
    <location>
        <begin position="207"/>
        <end position="240"/>
    </location>
</feature>
<dbReference type="PANTHER" id="PTHR23082">
    <property type="entry name" value="TRANSCRIPTION INITIATION FACTOR IIIC TFIIIC , POLYPEPTIDE 3-RELATED"/>
    <property type="match status" value="1"/>
</dbReference>
<dbReference type="SMART" id="SM00028">
    <property type="entry name" value="TPR"/>
    <property type="match status" value="4"/>
</dbReference>
<dbReference type="Pfam" id="PF14559">
    <property type="entry name" value="TPR_19"/>
    <property type="match status" value="1"/>
</dbReference>
<feature type="repeat" description="TPR" evidence="1">
    <location>
        <begin position="139"/>
        <end position="172"/>
    </location>
</feature>
<dbReference type="Gene3D" id="1.25.40.10">
    <property type="entry name" value="Tetratricopeptide repeat domain"/>
    <property type="match status" value="2"/>
</dbReference>
<dbReference type="InterPro" id="IPR039340">
    <property type="entry name" value="Tfc4/TFIIIC-102/Sfc4"/>
</dbReference>
<keyword evidence="1" id="KW-0802">TPR repeat</keyword>
<evidence type="ECO:0000256" key="1">
    <source>
        <dbReference type="PROSITE-ProRule" id="PRU00339"/>
    </source>
</evidence>
<accession>A0ABV7D2T9</accession>
<dbReference type="SUPFAM" id="SSF48452">
    <property type="entry name" value="TPR-like"/>
    <property type="match status" value="1"/>
</dbReference>
<evidence type="ECO:0000313" key="3">
    <source>
        <dbReference type="EMBL" id="MFC3051245.1"/>
    </source>
</evidence>
<comment type="caution">
    <text evidence="3">The sequence shown here is derived from an EMBL/GenBank/DDBJ whole genome shotgun (WGS) entry which is preliminary data.</text>
</comment>
<dbReference type="RefSeq" id="WP_194211780.1">
    <property type="nucleotide sequence ID" value="NZ_CP061205.1"/>
</dbReference>
<dbReference type="PANTHER" id="PTHR23082:SF0">
    <property type="entry name" value="GENERAL TRANSCRIPTION FACTOR 3C POLYPEPTIDE 3"/>
    <property type="match status" value="1"/>
</dbReference>
<evidence type="ECO:0000313" key="4">
    <source>
        <dbReference type="Proteomes" id="UP001595444"/>
    </source>
</evidence>
<gene>
    <name evidence="3" type="ORF">ACFOKA_04935</name>
</gene>
<sequence length="582" mass="65582">MATARKRKTQQKAAAPKKKTKLEKLGFQDVDMSIKELRQSLNKGIKYAEAEDWENALPPLLKAWDAMPDDIGVLTLIAQGLSRLGVREYAIKVLERALSQHEPTIDLCTIMQTLALDMGMYEVASKLGLQLIAMEPNAPRHYVNLATAYTGMNAFDESIEMLQAILPVFPDTADLWNVLATQVRARDGAAAADVFFDEALRLNPDDFKVISNYAQSFTARLEYDKALAMNLRAVEVNPSNPEPRMGVAQISFMKGDMKTGWENYKHRLSPRRKITQTQIYTHGLEEWQGENLEGKAVLVAAEQGIGDEVMFGNYLPYLYERAAKLAIGCDRRLVSIYQRRFPDAIVSAYVDQIKAGYRYRTFPFIQGPMQKGELHMDYAIPLASAPMYDWLTKDDVKCHPDTFLVADPVRAADFKSRLQALGDKPKVGLAWRSGLMAADRVGIYAGIDELAPLFAYKDQVDFVNLQYGDCTHELLEMKERYGVTVHNFEDVNLKADIEANLAIMENCDIMIGACSAPGIFSMSLGRPTMLMHKVPPWYCYGQQNSIPFVKDCHFSSGLQGHDWAEIMEEVRKWMVSRLNLKG</sequence>
<keyword evidence="4" id="KW-1185">Reference proteome</keyword>
<feature type="region of interest" description="Disordered" evidence="2">
    <location>
        <begin position="1"/>
        <end position="20"/>
    </location>
</feature>
<protein>
    <submittedName>
        <fullName evidence="3">Tetratricopeptide repeat protein</fullName>
    </submittedName>
</protein>
<organism evidence="3 4">
    <name type="scientific">Kordiimonas pumila</name>
    <dbReference type="NCBI Taxonomy" id="2161677"/>
    <lineage>
        <taxon>Bacteria</taxon>
        <taxon>Pseudomonadati</taxon>
        <taxon>Pseudomonadota</taxon>
        <taxon>Alphaproteobacteria</taxon>
        <taxon>Kordiimonadales</taxon>
        <taxon>Kordiimonadaceae</taxon>
        <taxon>Kordiimonas</taxon>
    </lineage>
</organism>
<evidence type="ECO:0000256" key="2">
    <source>
        <dbReference type="SAM" id="MobiDB-lite"/>
    </source>
</evidence>
<dbReference type="Proteomes" id="UP001595444">
    <property type="component" value="Unassembled WGS sequence"/>
</dbReference>
<name>A0ABV7D2T9_9PROT</name>
<dbReference type="InterPro" id="IPR011990">
    <property type="entry name" value="TPR-like_helical_dom_sf"/>
</dbReference>
<dbReference type="EMBL" id="JBHRSL010000002">
    <property type="protein sequence ID" value="MFC3051245.1"/>
    <property type="molecule type" value="Genomic_DNA"/>
</dbReference>